<organism evidence="4 5">
    <name type="scientific">Hassallia byssoidea VB512170</name>
    <dbReference type="NCBI Taxonomy" id="1304833"/>
    <lineage>
        <taxon>Bacteria</taxon>
        <taxon>Bacillati</taxon>
        <taxon>Cyanobacteriota</taxon>
        <taxon>Cyanophyceae</taxon>
        <taxon>Nostocales</taxon>
        <taxon>Tolypothrichaceae</taxon>
        <taxon>Hassallia</taxon>
    </lineage>
</organism>
<feature type="transmembrane region" description="Helical" evidence="2">
    <location>
        <begin position="20"/>
        <end position="46"/>
    </location>
</feature>
<dbReference type="InterPro" id="IPR036737">
    <property type="entry name" value="OmpA-like_sf"/>
</dbReference>
<dbReference type="EMBL" id="JTCM02000001">
    <property type="protein sequence ID" value="NEU71157.1"/>
    <property type="molecule type" value="Genomic_DNA"/>
</dbReference>
<keyword evidence="2" id="KW-1133">Transmembrane helix</keyword>
<dbReference type="SUPFAM" id="SSF103088">
    <property type="entry name" value="OmpA-like"/>
    <property type="match status" value="1"/>
</dbReference>
<evidence type="ECO:0000256" key="2">
    <source>
        <dbReference type="SAM" id="Phobius"/>
    </source>
</evidence>
<name>A0A846GYY5_9CYAN</name>
<dbReference type="PROSITE" id="PS51123">
    <property type="entry name" value="OMPA_2"/>
    <property type="match status" value="1"/>
</dbReference>
<accession>A0A846GYY5</accession>
<comment type="caution">
    <text evidence="4">The sequence shown here is derived from an EMBL/GenBank/DDBJ whole genome shotgun (WGS) entry which is preliminary data.</text>
</comment>
<dbReference type="RefSeq" id="WP_039752975.1">
    <property type="nucleotide sequence ID" value="NZ_JTCM02000001.1"/>
</dbReference>
<dbReference type="PANTHER" id="PTHR30329">
    <property type="entry name" value="STATOR ELEMENT OF FLAGELLAR MOTOR COMPLEX"/>
    <property type="match status" value="1"/>
</dbReference>
<keyword evidence="2" id="KW-0812">Transmembrane</keyword>
<feature type="domain" description="OmpA-like" evidence="3">
    <location>
        <begin position="77"/>
        <end position="205"/>
    </location>
</feature>
<dbReference type="Pfam" id="PF00691">
    <property type="entry name" value="OmpA"/>
    <property type="match status" value="1"/>
</dbReference>
<dbReference type="InterPro" id="IPR050330">
    <property type="entry name" value="Bact_OuterMem_StrucFunc"/>
</dbReference>
<dbReference type="GO" id="GO:0016020">
    <property type="term" value="C:membrane"/>
    <property type="evidence" value="ECO:0007669"/>
    <property type="project" value="UniProtKB-UniRule"/>
</dbReference>
<evidence type="ECO:0000256" key="1">
    <source>
        <dbReference type="PROSITE-ProRule" id="PRU00473"/>
    </source>
</evidence>
<keyword evidence="5" id="KW-1185">Reference proteome</keyword>
<reference evidence="4 5" key="1">
    <citation type="journal article" date="2015" name="Genome Announc.">
        <title>Draft Genome Sequence of Cyanobacterium Hassallia byssoidea Strain VB512170, Isolated from Monuments in India.</title>
        <authorList>
            <person name="Singh D."/>
            <person name="Chandrababunaidu M.M."/>
            <person name="Panda A."/>
            <person name="Sen D."/>
            <person name="Bhattacharyya S."/>
            <person name="Adhikary S.P."/>
            <person name="Tripathy S."/>
        </authorList>
    </citation>
    <scope>NUCLEOTIDE SEQUENCE [LARGE SCALE GENOMIC DNA]</scope>
    <source>
        <strain evidence="4 5">VB512170</strain>
    </source>
</reference>
<dbReference type="InterPro" id="IPR006665">
    <property type="entry name" value="OmpA-like"/>
</dbReference>
<gene>
    <name evidence="4" type="ORF">PI95_000830</name>
</gene>
<evidence type="ECO:0000259" key="3">
    <source>
        <dbReference type="PROSITE" id="PS51123"/>
    </source>
</evidence>
<dbReference type="AlphaFoldDB" id="A0A846GYY5"/>
<evidence type="ECO:0000313" key="4">
    <source>
        <dbReference type="EMBL" id="NEU71157.1"/>
    </source>
</evidence>
<sequence length="223" mass="25217">MNDFTKGDFFESEIAEDDDSSIYLSIGDLMSGLLMFFMLLFITALLQLAEKDAPKRVVIGNVVGQMKSNNINVKVNPETGDVSIQESILFAKGSTELKPEGKDFLRGFIPVYSRVIFSKPEFEKEVSRVVIEGHTSSEGDYQTNLQLSLLRSASVYRYIFSEMNFPTLVPLSQKILAAGRGEIEADKTRDNPSDRKVVFRFQFRSDDLAEKYRQNPSGEEKKQ</sequence>
<proteinExistence type="predicted"/>
<keyword evidence="1 2" id="KW-0472">Membrane</keyword>
<protein>
    <submittedName>
        <fullName evidence="4">OmpA family protein</fullName>
    </submittedName>
</protein>
<dbReference type="Gene3D" id="3.30.1330.60">
    <property type="entry name" value="OmpA-like domain"/>
    <property type="match status" value="1"/>
</dbReference>
<evidence type="ECO:0000313" key="5">
    <source>
        <dbReference type="Proteomes" id="UP000031549"/>
    </source>
</evidence>
<dbReference type="Proteomes" id="UP000031549">
    <property type="component" value="Unassembled WGS sequence"/>
</dbReference>
<dbReference type="PANTHER" id="PTHR30329:SF21">
    <property type="entry name" value="LIPOPROTEIN YIAD-RELATED"/>
    <property type="match status" value="1"/>
</dbReference>